<comment type="caution">
    <text evidence="1">The sequence shown here is derived from an EMBL/GenBank/DDBJ whole genome shotgun (WGS) entry which is preliminary data.</text>
</comment>
<gene>
    <name evidence="1" type="ORF">PTI45_03947</name>
</gene>
<dbReference type="Proteomes" id="UP000094578">
    <property type="component" value="Unassembled WGS sequence"/>
</dbReference>
<sequence length="131" mass="15429">MRISINTVQQLTVQQRYNLQAIWHPTHLDQYVILEKDTTPVLVIYNENDHLYTNHQEDAYPLFSLEQLILIIEDYASFDSLRMIMSDCSSSNELFSTLWDQFKVILDDTGSIDFLDLTIPVTERNLSTWNR</sequence>
<dbReference type="AlphaFoldDB" id="A0A1E3KYY0"/>
<organism evidence="1 2">
    <name type="scientific">Paenibacillus nuruki</name>
    <dbReference type="NCBI Taxonomy" id="1886670"/>
    <lineage>
        <taxon>Bacteria</taxon>
        <taxon>Bacillati</taxon>
        <taxon>Bacillota</taxon>
        <taxon>Bacilli</taxon>
        <taxon>Bacillales</taxon>
        <taxon>Paenibacillaceae</taxon>
        <taxon>Paenibacillus</taxon>
    </lineage>
</organism>
<reference evidence="1 2" key="1">
    <citation type="submission" date="2016-08" db="EMBL/GenBank/DDBJ databases">
        <title>Genome sequencing of Paenibacillus sp. TI45-13ar, isolated from Korean traditional nuruk.</title>
        <authorList>
            <person name="Kim S.-J."/>
        </authorList>
    </citation>
    <scope>NUCLEOTIDE SEQUENCE [LARGE SCALE GENOMIC DNA]</scope>
    <source>
        <strain evidence="1 2">TI45-13ar</strain>
    </source>
</reference>
<protein>
    <submittedName>
        <fullName evidence="1">Uncharacterized protein</fullName>
    </submittedName>
</protein>
<keyword evidence="2" id="KW-1185">Reference proteome</keyword>
<evidence type="ECO:0000313" key="2">
    <source>
        <dbReference type="Proteomes" id="UP000094578"/>
    </source>
</evidence>
<proteinExistence type="predicted"/>
<evidence type="ECO:0000313" key="1">
    <source>
        <dbReference type="EMBL" id="ODP26696.1"/>
    </source>
</evidence>
<dbReference type="STRING" id="1886670.PTI45_03947"/>
<dbReference type="RefSeq" id="WP_069329292.1">
    <property type="nucleotide sequence ID" value="NZ_MDER01000077.1"/>
</dbReference>
<accession>A0A1E3KYY0</accession>
<dbReference type="EMBL" id="MDER01000077">
    <property type="protein sequence ID" value="ODP26696.1"/>
    <property type="molecule type" value="Genomic_DNA"/>
</dbReference>
<name>A0A1E3KYY0_9BACL</name>